<evidence type="ECO:0000256" key="9">
    <source>
        <dbReference type="ARBA" id="ARBA00023160"/>
    </source>
</evidence>
<evidence type="ECO:0000313" key="12">
    <source>
        <dbReference type="Proteomes" id="UP001164746"/>
    </source>
</evidence>
<keyword evidence="2 10" id="KW-0444">Lipid biosynthesis</keyword>
<dbReference type="EMBL" id="CP111022">
    <property type="protein sequence ID" value="WAR19572.1"/>
    <property type="molecule type" value="Genomic_DNA"/>
</dbReference>
<dbReference type="Proteomes" id="UP001164746">
    <property type="component" value="Chromosome 11"/>
</dbReference>
<feature type="transmembrane region" description="Helical" evidence="10">
    <location>
        <begin position="156"/>
        <end position="174"/>
    </location>
</feature>
<protein>
    <recommendedName>
        <fullName evidence="10">Elongation of very long chain fatty acids protein</fullName>
        <ecNumber evidence="10">2.3.1.199</ecNumber>
    </recommendedName>
    <alternativeName>
        <fullName evidence="10">Very-long-chain 3-oxoacyl-CoA synthase</fullName>
    </alternativeName>
</protein>
<gene>
    <name evidence="11" type="ORF">MAR_001410</name>
</gene>
<sequence>MSVIAQVQDFYNYLCSDIDQRVRDWPLMSRPIEPLLLVIAYLLFVALGPRWMATRKPFKLQSVIVFYNFFMVALCSYTVHEVFFILRKKTNQVTFLHVFHHGCLPVFWWWGVKAVPGGFGTFHGFVNCCVHVVMYLYYGISALGPDYQKYIWWKKYVTKFQLAQFFIVTIHNSQYLFRECAYPWKYVAFIQGFTTIIAGLFLNFYVKAYRRKTHSAVSEKNRNVSNGHYSNGDAYTHANGLISNENIINGYYTTTHAEHRHKHLD</sequence>
<feature type="transmembrane region" description="Helical" evidence="10">
    <location>
        <begin position="122"/>
        <end position="144"/>
    </location>
</feature>
<keyword evidence="7 10" id="KW-0443">Lipid metabolism</keyword>
<proteinExistence type="inferred from homology"/>
<reference evidence="11" key="1">
    <citation type="submission" date="2022-11" db="EMBL/GenBank/DDBJ databases">
        <title>Centuries of genome instability and evolution in soft-shell clam transmissible cancer (bioRxiv).</title>
        <authorList>
            <person name="Hart S.F.M."/>
            <person name="Yonemitsu M.A."/>
            <person name="Giersch R.M."/>
            <person name="Beal B.F."/>
            <person name="Arriagada G."/>
            <person name="Davis B.W."/>
            <person name="Ostrander E.A."/>
            <person name="Goff S.P."/>
            <person name="Metzger M.J."/>
        </authorList>
    </citation>
    <scope>NUCLEOTIDE SEQUENCE</scope>
    <source>
        <strain evidence="11">MELC-2E11</strain>
        <tissue evidence="11">Siphon/mantle</tissue>
    </source>
</reference>
<keyword evidence="12" id="KW-1185">Reference proteome</keyword>
<evidence type="ECO:0000256" key="2">
    <source>
        <dbReference type="ARBA" id="ARBA00022516"/>
    </source>
</evidence>
<feature type="transmembrane region" description="Helical" evidence="10">
    <location>
        <begin position="35"/>
        <end position="52"/>
    </location>
</feature>
<comment type="catalytic activity">
    <reaction evidence="10">
        <text>a very-long-chain acyl-CoA + malonyl-CoA + H(+) = a very-long-chain 3-oxoacyl-CoA + CO2 + CoA</text>
        <dbReference type="Rhea" id="RHEA:32727"/>
        <dbReference type="ChEBI" id="CHEBI:15378"/>
        <dbReference type="ChEBI" id="CHEBI:16526"/>
        <dbReference type="ChEBI" id="CHEBI:57287"/>
        <dbReference type="ChEBI" id="CHEBI:57384"/>
        <dbReference type="ChEBI" id="CHEBI:90725"/>
        <dbReference type="ChEBI" id="CHEBI:90736"/>
        <dbReference type="EC" id="2.3.1.199"/>
    </reaction>
</comment>
<keyword evidence="4 10" id="KW-0812">Transmembrane</keyword>
<dbReference type="PANTHER" id="PTHR11157">
    <property type="entry name" value="FATTY ACID ACYL TRANSFERASE-RELATED"/>
    <property type="match status" value="1"/>
</dbReference>
<evidence type="ECO:0000256" key="4">
    <source>
        <dbReference type="ARBA" id="ARBA00022692"/>
    </source>
</evidence>
<keyword evidence="6 10" id="KW-1133">Transmembrane helix</keyword>
<dbReference type="InterPro" id="IPR002076">
    <property type="entry name" value="ELO_fam"/>
</dbReference>
<evidence type="ECO:0000256" key="5">
    <source>
        <dbReference type="ARBA" id="ARBA00022832"/>
    </source>
</evidence>
<feature type="transmembrane region" description="Helical" evidence="10">
    <location>
        <begin position="64"/>
        <end position="86"/>
    </location>
</feature>
<feature type="transmembrane region" description="Helical" evidence="10">
    <location>
        <begin position="186"/>
        <end position="206"/>
    </location>
</feature>
<evidence type="ECO:0000256" key="10">
    <source>
        <dbReference type="RuleBase" id="RU361115"/>
    </source>
</evidence>
<organism evidence="11 12">
    <name type="scientific">Mya arenaria</name>
    <name type="common">Soft-shell clam</name>
    <dbReference type="NCBI Taxonomy" id="6604"/>
    <lineage>
        <taxon>Eukaryota</taxon>
        <taxon>Metazoa</taxon>
        <taxon>Spiralia</taxon>
        <taxon>Lophotrochozoa</taxon>
        <taxon>Mollusca</taxon>
        <taxon>Bivalvia</taxon>
        <taxon>Autobranchia</taxon>
        <taxon>Heteroconchia</taxon>
        <taxon>Euheterodonta</taxon>
        <taxon>Imparidentia</taxon>
        <taxon>Neoheterodontei</taxon>
        <taxon>Myida</taxon>
        <taxon>Myoidea</taxon>
        <taxon>Myidae</taxon>
        <taxon>Mya</taxon>
    </lineage>
</organism>
<evidence type="ECO:0000256" key="6">
    <source>
        <dbReference type="ARBA" id="ARBA00022989"/>
    </source>
</evidence>
<evidence type="ECO:0000256" key="3">
    <source>
        <dbReference type="ARBA" id="ARBA00022679"/>
    </source>
</evidence>
<comment type="similarity">
    <text evidence="10">Belongs to the ELO family.</text>
</comment>
<evidence type="ECO:0000313" key="11">
    <source>
        <dbReference type="EMBL" id="WAR19572.1"/>
    </source>
</evidence>
<keyword evidence="5 10" id="KW-0276">Fatty acid metabolism</keyword>
<keyword evidence="3 10" id="KW-0808">Transferase</keyword>
<evidence type="ECO:0000256" key="7">
    <source>
        <dbReference type="ARBA" id="ARBA00023098"/>
    </source>
</evidence>
<dbReference type="InterPro" id="IPR030457">
    <property type="entry name" value="ELO_CS"/>
</dbReference>
<dbReference type="Pfam" id="PF01151">
    <property type="entry name" value="ELO"/>
    <property type="match status" value="1"/>
</dbReference>
<keyword evidence="9 10" id="KW-0275">Fatty acid biosynthesis</keyword>
<evidence type="ECO:0000256" key="1">
    <source>
        <dbReference type="ARBA" id="ARBA00004141"/>
    </source>
</evidence>
<dbReference type="EC" id="2.3.1.199" evidence="10"/>
<feature type="transmembrane region" description="Helical" evidence="10">
    <location>
        <begin position="93"/>
        <end position="110"/>
    </location>
</feature>
<dbReference type="PROSITE" id="PS01188">
    <property type="entry name" value="ELO"/>
    <property type="match status" value="1"/>
</dbReference>
<dbReference type="PANTHER" id="PTHR11157:SF69">
    <property type="entry name" value="ELONGATION OF VERY LONG CHAIN FATTY ACIDS PROTEIN 7"/>
    <property type="match status" value="1"/>
</dbReference>
<keyword evidence="8 10" id="KW-0472">Membrane</keyword>
<accession>A0ABY7FF08</accession>
<evidence type="ECO:0000256" key="8">
    <source>
        <dbReference type="ARBA" id="ARBA00023136"/>
    </source>
</evidence>
<comment type="subcellular location">
    <subcellularLocation>
        <location evidence="1">Membrane</location>
        <topology evidence="1">Multi-pass membrane protein</topology>
    </subcellularLocation>
</comment>
<name>A0ABY7FF08_MYAAR</name>